<dbReference type="EMBL" id="CAJVPT010041503">
    <property type="protein sequence ID" value="CAG8728019.1"/>
    <property type="molecule type" value="Genomic_DNA"/>
</dbReference>
<evidence type="ECO:0000313" key="1">
    <source>
        <dbReference type="EMBL" id="CAG8728019.1"/>
    </source>
</evidence>
<name>A0ACA9Q0H2_9GLOM</name>
<sequence length="160" mass="18548">QVIPSSIYREDNRLRYGSYSLMDPYFPNDAISCISESLIAYIDKGRVIIIDYYHLISQIRSQPGFTGIVEIWRNDWLETLERYGEAYHKHNVTRTPTEAFIRNTLQSIGCIKSYGALEDVLGKIEEGAPGLPLKDRVKYIREDKELMNALRRIWIDDSVS</sequence>
<keyword evidence="2" id="KW-1185">Reference proteome</keyword>
<reference evidence="1" key="1">
    <citation type="submission" date="2021-06" db="EMBL/GenBank/DDBJ databases">
        <authorList>
            <person name="Kallberg Y."/>
            <person name="Tangrot J."/>
            <person name="Rosling A."/>
        </authorList>
    </citation>
    <scope>NUCLEOTIDE SEQUENCE</scope>
    <source>
        <strain evidence="1">CL356</strain>
    </source>
</reference>
<protein>
    <submittedName>
        <fullName evidence="1">12764_t:CDS:1</fullName>
    </submittedName>
</protein>
<gene>
    <name evidence="1" type="ORF">ACOLOM_LOCUS11467</name>
</gene>
<feature type="non-terminal residue" evidence="1">
    <location>
        <position position="1"/>
    </location>
</feature>
<proteinExistence type="predicted"/>
<comment type="caution">
    <text evidence="1">The sequence shown here is derived from an EMBL/GenBank/DDBJ whole genome shotgun (WGS) entry which is preliminary data.</text>
</comment>
<evidence type="ECO:0000313" key="2">
    <source>
        <dbReference type="Proteomes" id="UP000789525"/>
    </source>
</evidence>
<dbReference type="Proteomes" id="UP000789525">
    <property type="component" value="Unassembled WGS sequence"/>
</dbReference>
<accession>A0ACA9Q0H2</accession>
<organism evidence="1 2">
    <name type="scientific">Acaulospora colombiana</name>
    <dbReference type="NCBI Taxonomy" id="27376"/>
    <lineage>
        <taxon>Eukaryota</taxon>
        <taxon>Fungi</taxon>
        <taxon>Fungi incertae sedis</taxon>
        <taxon>Mucoromycota</taxon>
        <taxon>Glomeromycotina</taxon>
        <taxon>Glomeromycetes</taxon>
        <taxon>Diversisporales</taxon>
        <taxon>Acaulosporaceae</taxon>
        <taxon>Acaulospora</taxon>
    </lineage>
</organism>